<evidence type="ECO:0000313" key="3">
    <source>
        <dbReference type="Proteomes" id="UP000019484"/>
    </source>
</evidence>
<gene>
    <name evidence="2" type="ORF">A1O1_08348</name>
</gene>
<organism evidence="2 3">
    <name type="scientific">Capronia coronata CBS 617.96</name>
    <dbReference type="NCBI Taxonomy" id="1182541"/>
    <lineage>
        <taxon>Eukaryota</taxon>
        <taxon>Fungi</taxon>
        <taxon>Dikarya</taxon>
        <taxon>Ascomycota</taxon>
        <taxon>Pezizomycotina</taxon>
        <taxon>Eurotiomycetes</taxon>
        <taxon>Chaetothyriomycetidae</taxon>
        <taxon>Chaetothyriales</taxon>
        <taxon>Herpotrichiellaceae</taxon>
        <taxon>Capronia</taxon>
    </lineage>
</organism>
<dbReference type="Proteomes" id="UP000019484">
    <property type="component" value="Unassembled WGS sequence"/>
</dbReference>
<feature type="compositionally biased region" description="Polar residues" evidence="1">
    <location>
        <begin position="227"/>
        <end position="287"/>
    </location>
</feature>
<accession>W9XT81</accession>
<feature type="region of interest" description="Disordered" evidence="1">
    <location>
        <begin position="352"/>
        <end position="373"/>
    </location>
</feature>
<feature type="compositionally biased region" description="Polar residues" evidence="1">
    <location>
        <begin position="85"/>
        <end position="94"/>
    </location>
</feature>
<feature type="compositionally biased region" description="Polar residues" evidence="1">
    <location>
        <begin position="41"/>
        <end position="52"/>
    </location>
</feature>
<sequence length="685" mass="75031">MLGARARAAEYNAFKAASARQASREAEEQKLPPKPVPVSLSAFTKSTQPNRNKGTKAYKPLVLEDTSEDGNEDDNETLEEPDVSNGDTPSTPSRPATAAVNRGSPDTGEIETPLGPRNPQPVQATAPAFSAPTAPKAMIAAAAAERKSGFAFPTPQHNQSRSVIRQSQKTVPTSVQSSPSTFSGIGGLPYSDFISPYLPALPPIDYPPQRPYRPSRYFGNTMAPSDLSPTKQENKLNALSQNHAGPSQRFGSTHQQFSESPGMQSRSQIPSNAYAYTNANPDWNAYQQFGGFGSDPTQRPTFQHFNSDGFIPPNEQPRQSRPMPPASLPRRESYPDTEASFLNLGPMLGSPAKIVGQPIQPSSAEASEDEPYDRNSKMQHFVAAQQALAKIGKTVLHNPDLHRTKTIESQGQASVENSVAPAEYQSQIEEKEDRDNHRPGPRSCLKPPQGFESHAAGILDLDEHVTRNPSPLNDEALRTEFGVGTDDWCELKPVSRSERLKMNKAMKLCSTSIHADTPKPLFSRGQTSRRDNILHSLEAEDGRIDPVKRTMVARIADDHVASRLAKNMGSDEVAGNVSEDVEVEKASILAVGEILANLKDAPAADHEAFPDKYKPAPEYAIERGRLLTGQSGSSSFFEEDTGGFYNAPSRIARDPRFRPADKEGNKPKSEDEWKHRFDMYGRRRL</sequence>
<dbReference type="eggNOG" id="ENOG502RNRJ">
    <property type="taxonomic scope" value="Eukaryota"/>
</dbReference>
<dbReference type="RefSeq" id="XP_007727400.1">
    <property type="nucleotide sequence ID" value="XM_007729210.1"/>
</dbReference>
<feature type="compositionally biased region" description="Basic and acidic residues" evidence="1">
    <location>
        <begin position="428"/>
        <end position="438"/>
    </location>
</feature>
<feature type="region of interest" description="Disordered" evidence="1">
    <location>
        <begin position="151"/>
        <end position="182"/>
    </location>
</feature>
<feature type="compositionally biased region" description="Acidic residues" evidence="1">
    <location>
        <begin position="65"/>
        <end position="82"/>
    </location>
</feature>
<feature type="compositionally biased region" description="Basic and acidic residues" evidence="1">
    <location>
        <begin position="22"/>
        <end position="31"/>
    </location>
</feature>
<feature type="compositionally biased region" description="Polar residues" evidence="1">
    <location>
        <begin position="155"/>
        <end position="169"/>
    </location>
</feature>
<dbReference type="EMBL" id="AMWN01000008">
    <property type="protein sequence ID" value="EXJ80206.1"/>
    <property type="molecule type" value="Genomic_DNA"/>
</dbReference>
<keyword evidence="3" id="KW-1185">Reference proteome</keyword>
<feature type="region of interest" description="Disordered" evidence="1">
    <location>
        <begin position="406"/>
        <end position="451"/>
    </location>
</feature>
<feature type="region of interest" description="Disordered" evidence="1">
    <location>
        <begin position="1"/>
        <end position="127"/>
    </location>
</feature>
<feature type="region of interest" description="Disordered" evidence="1">
    <location>
        <begin position="205"/>
        <end position="334"/>
    </location>
</feature>
<reference evidence="2 3" key="1">
    <citation type="submission" date="2013-03" db="EMBL/GenBank/DDBJ databases">
        <title>The Genome Sequence of Capronia coronata CBS 617.96.</title>
        <authorList>
            <consortium name="The Broad Institute Genomics Platform"/>
            <person name="Cuomo C."/>
            <person name="de Hoog S."/>
            <person name="Gorbushina A."/>
            <person name="Walker B."/>
            <person name="Young S.K."/>
            <person name="Zeng Q."/>
            <person name="Gargeya S."/>
            <person name="Fitzgerald M."/>
            <person name="Haas B."/>
            <person name="Abouelleil A."/>
            <person name="Allen A.W."/>
            <person name="Alvarado L."/>
            <person name="Arachchi H.M."/>
            <person name="Berlin A.M."/>
            <person name="Chapman S.B."/>
            <person name="Gainer-Dewar J."/>
            <person name="Goldberg J."/>
            <person name="Griggs A."/>
            <person name="Gujja S."/>
            <person name="Hansen M."/>
            <person name="Howarth C."/>
            <person name="Imamovic A."/>
            <person name="Ireland A."/>
            <person name="Larimer J."/>
            <person name="McCowan C."/>
            <person name="Murphy C."/>
            <person name="Pearson M."/>
            <person name="Poon T.W."/>
            <person name="Priest M."/>
            <person name="Roberts A."/>
            <person name="Saif S."/>
            <person name="Shea T."/>
            <person name="Sisk P."/>
            <person name="Sykes S."/>
            <person name="Wortman J."/>
            <person name="Nusbaum C."/>
            <person name="Birren B."/>
        </authorList>
    </citation>
    <scope>NUCLEOTIDE SEQUENCE [LARGE SCALE GENOMIC DNA]</scope>
    <source>
        <strain evidence="2 3">CBS 617.96</strain>
    </source>
</reference>
<protein>
    <submittedName>
        <fullName evidence="2">Uncharacterized protein</fullName>
    </submittedName>
</protein>
<dbReference type="OrthoDB" id="10251048at2759"/>
<feature type="compositionally biased region" description="Polar residues" evidence="1">
    <location>
        <begin position="407"/>
        <end position="417"/>
    </location>
</feature>
<name>W9XT81_9EURO</name>
<comment type="caution">
    <text evidence="2">The sequence shown here is derived from an EMBL/GenBank/DDBJ whole genome shotgun (WGS) entry which is preliminary data.</text>
</comment>
<feature type="region of interest" description="Disordered" evidence="1">
    <location>
        <begin position="646"/>
        <end position="685"/>
    </location>
</feature>
<dbReference type="AlphaFoldDB" id="W9XT81"/>
<evidence type="ECO:0000313" key="2">
    <source>
        <dbReference type="EMBL" id="EXJ80206.1"/>
    </source>
</evidence>
<evidence type="ECO:0000256" key="1">
    <source>
        <dbReference type="SAM" id="MobiDB-lite"/>
    </source>
</evidence>
<feature type="compositionally biased region" description="Basic and acidic residues" evidence="1">
    <location>
        <begin position="651"/>
        <end position="685"/>
    </location>
</feature>
<feature type="compositionally biased region" description="Low complexity" evidence="1">
    <location>
        <begin position="170"/>
        <end position="182"/>
    </location>
</feature>
<proteinExistence type="predicted"/>
<feature type="compositionally biased region" description="Polar residues" evidence="1">
    <location>
        <begin position="295"/>
        <end position="306"/>
    </location>
</feature>
<dbReference type="GeneID" id="19163199"/>
<dbReference type="HOGENOM" id="CLU_399549_0_0_1"/>